<evidence type="ECO:0000313" key="12">
    <source>
        <dbReference type="Proteomes" id="UP000007801"/>
    </source>
</evidence>
<evidence type="ECO:0000256" key="6">
    <source>
        <dbReference type="ARBA" id="ARBA00023157"/>
    </source>
</evidence>
<evidence type="ECO:0000313" key="11">
    <source>
        <dbReference type="EMBL" id="KPU80851.1"/>
    </source>
</evidence>
<evidence type="ECO:0000256" key="9">
    <source>
        <dbReference type="SAM" id="SignalP"/>
    </source>
</evidence>
<dbReference type="Pfam" id="PF00089">
    <property type="entry name" value="Trypsin"/>
    <property type="match status" value="1"/>
</dbReference>
<dbReference type="KEGG" id="dan:26514301"/>
<accession>A0A0P8Y246</accession>
<dbReference type="AlphaFoldDB" id="A0A0P8Y246"/>
<dbReference type="InParanoid" id="A0A0P8Y246"/>
<name>A0A0P8Y246_DROAN</name>
<feature type="signal peptide" evidence="9">
    <location>
        <begin position="1"/>
        <end position="20"/>
    </location>
</feature>
<reference evidence="11 12" key="1">
    <citation type="journal article" date="2007" name="Nature">
        <title>Evolution of genes and genomes on the Drosophila phylogeny.</title>
        <authorList>
            <consortium name="Drosophila 12 Genomes Consortium"/>
            <person name="Clark A.G."/>
            <person name="Eisen M.B."/>
            <person name="Smith D.R."/>
            <person name="Bergman C.M."/>
            <person name="Oliver B."/>
            <person name="Markow T.A."/>
            <person name="Kaufman T.C."/>
            <person name="Kellis M."/>
            <person name="Gelbart W."/>
            <person name="Iyer V.N."/>
            <person name="Pollard D.A."/>
            <person name="Sackton T.B."/>
            <person name="Larracuente A.M."/>
            <person name="Singh N.D."/>
            <person name="Abad J.P."/>
            <person name="Abt D.N."/>
            <person name="Adryan B."/>
            <person name="Aguade M."/>
            <person name="Akashi H."/>
            <person name="Anderson W.W."/>
            <person name="Aquadro C.F."/>
            <person name="Ardell D.H."/>
            <person name="Arguello R."/>
            <person name="Artieri C.G."/>
            <person name="Barbash D.A."/>
            <person name="Barker D."/>
            <person name="Barsanti P."/>
            <person name="Batterham P."/>
            <person name="Batzoglou S."/>
            <person name="Begun D."/>
            <person name="Bhutkar A."/>
            <person name="Blanco E."/>
            <person name="Bosak S.A."/>
            <person name="Bradley R.K."/>
            <person name="Brand A.D."/>
            <person name="Brent M.R."/>
            <person name="Brooks A.N."/>
            <person name="Brown R.H."/>
            <person name="Butlin R.K."/>
            <person name="Caggese C."/>
            <person name="Calvi B.R."/>
            <person name="Bernardo de Carvalho A."/>
            <person name="Caspi A."/>
            <person name="Castrezana S."/>
            <person name="Celniker S.E."/>
            <person name="Chang J.L."/>
            <person name="Chapple C."/>
            <person name="Chatterji S."/>
            <person name="Chinwalla A."/>
            <person name="Civetta A."/>
            <person name="Clifton S.W."/>
            <person name="Comeron J.M."/>
            <person name="Costello J.C."/>
            <person name="Coyne J.A."/>
            <person name="Daub J."/>
            <person name="David R.G."/>
            <person name="Delcher A.L."/>
            <person name="Delehaunty K."/>
            <person name="Do C.B."/>
            <person name="Ebling H."/>
            <person name="Edwards K."/>
            <person name="Eickbush T."/>
            <person name="Evans J.D."/>
            <person name="Filipski A."/>
            <person name="Findeiss S."/>
            <person name="Freyhult E."/>
            <person name="Fulton L."/>
            <person name="Fulton R."/>
            <person name="Garcia A.C."/>
            <person name="Gardiner A."/>
            <person name="Garfield D.A."/>
            <person name="Garvin B.E."/>
            <person name="Gibson G."/>
            <person name="Gilbert D."/>
            <person name="Gnerre S."/>
            <person name="Godfrey J."/>
            <person name="Good R."/>
            <person name="Gotea V."/>
            <person name="Gravely B."/>
            <person name="Greenberg A.J."/>
            <person name="Griffiths-Jones S."/>
            <person name="Gross S."/>
            <person name="Guigo R."/>
            <person name="Gustafson E.A."/>
            <person name="Haerty W."/>
            <person name="Hahn M.W."/>
            <person name="Halligan D.L."/>
            <person name="Halpern A.L."/>
            <person name="Halter G.M."/>
            <person name="Han M.V."/>
            <person name="Heger A."/>
            <person name="Hillier L."/>
            <person name="Hinrichs A.S."/>
            <person name="Holmes I."/>
            <person name="Hoskins R.A."/>
            <person name="Hubisz M.J."/>
            <person name="Hultmark D."/>
            <person name="Huntley M.A."/>
            <person name="Jaffe D.B."/>
            <person name="Jagadeeshan S."/>
            <person name="Jeck W.R."/>
            <person name="Johnson J."/>
            <person name="Jones C.D."/>
            <person name="Jordan W.C."/>
            <person name="Karpen G.H."/>
            <person name="Kataoka E."/>
            <person name="Keightley P.D."/>
            <person name="Kheradpour P."/>
            <person name="Kirkness E.F."/>
            <person name="Koerich L.B."/>
            <person name="Kristiansen K."/>
            <person name="Kudrna D."/>
            <person name="Kulathinal R.J."/>
            <person name="Kumar S."/>
            <person name="Kwok R."/>
            <person name="Lander E."/>
            <person name="Langley C.H."/>
            <person name="Lapoint R."/>
            <person name="Lazzaro B.P."/>
            <person name="Lee S.J."/>
            <person name="Levesque L."/>
            <person name="Li R."/>
            <person name="Lin C.F."/>
            <person name="Lin M.F."/>
            <person name="Lindblad-Toh K."/>
            <person name="Llopart A."/>
            <person name="Long M."/>
            <person name="Low L."/>
            <person name="Lozovsky E."/>
            <person name="Lu J."/>
            <person name="Luo M."/>
            <person name="Machado C.A."/>
            <person name="Makalowski W."/>
            <person name="Marzo M."/>
            <person name="Matsuda M."/>
            <person name="Matzkin L."/>
            <person name="McAllister B."/>
            <person name="McBride C.S."/>
            <person name="McKernan B."/>
            <person name="McKernan K."/>
            <person name="Mendez-Lago M."/>
            <person name="Minx P."/>
            <person name="Mollenhauer M.U."/>
            <person name="Montooth K."/>
            <person name="Mount S.M."/>
            <person name="Mu X."/>
            <person name="Myers E."/>
            <person name="Negre B."/>
            <person name="Newfeld S."/>
            <person name="Nielsen R."/>
            <person name="Noor M.A."/>
            <person name="O'Grady P."/>
            <person name="Pachter L."/>
            <person name="Papaceit M."/>
            <person name="Parisi M.J."/>
            <person name="Parisi M."/>
            <person name="Parts L."/>
            <person name="Pedersen J.S."/>
            <person name="Pesole G."/>
            <person name="Phillippy A.M."/>
            <person name="Ponting C.P."/>
            <person name="Pop M."/>
            <person name="Porcelli D."/>
            <person name="Powell J.R."/>
            <person name="Prohaska S."/>
            <person name="Pruitt K."/>
            <person name="Puig M."/>
            <person name="Quesneville H."/>
            <person name="Ram K.R."/>
            <person name="Rand D."/>
            <person name="Rasmussen M.D."/>
            <person name="Reed L.K."/>
            <person name="Reenan R."/>
            <person name="Reily A."/>
            <person name="Remington K.A."/>
            <person name="Rieger T.T."/>
            <person name="Ritchie M.G."/>
            <person name="Robin C."/>
            <person name="Rogers Y.H."/>
            <person name="Rohde C."/>
            <person name="Rozas J."/>
            <person name="Rubenfield M.J."/>
            <person name="Ruiz A."/>
            <person name="Russo S."/>
            <person name="Salzberg S.L."/>
            <person name="Sanchez-Gracia A."/>
            <person name="Saranga D.J."/>
            <person name="Sato H."/>
            <person name="Schaeffer S.W."/>
            <person name="Schatz M.C."/>
            <person name="Schlenke T."/>
            <person name="Schwartz R."/>
            <person name="Segarra C."/>
            <person name="Singh R.S."/>
            <person name="Sirot L."/>
            <person name="Sirota M."/>
            <person name="Sisneros N.B."/>
            <person name="Smith C.D."/>
            <person name="Smith T.F."/>
            <person name="Spieth J."/>
            <person name="Stage D.E."/>
            <person name="Stark A."/>
            <person name="Stephan W."/>
            <person name="Strausberg R.L."/>
            <person name="Strempel S."/>
            <person name="Sturgill D."/>
            <person name="Sutton G."/>
            <person name="Sutton G.G."/>
            <person name="Tao W."/>
            <person name="Teichmann S."/>
            <person name="Tobari Y.N."/>
            <person name="Tomimura Y."/>
            <person name="Tsolas J.M."/>
            <person name="Valente V.L."/>
            <person name="Venter E."/>
            <person name="Venter J.C."/>
            <person name="Vicario S."/>
            <person name="Vieira F.G."/>
            <person name="Vilella A.J."/>
            <person name="Villasante A."/>
            <person name="Walenz B."/>
            <person name="Wang J."/>
            <person name="Wasserman M."/>
            <person name="Watts T."/>
            <person name="Wilson D."/>
            <person name="Wilson R.K."/>
            <person name="Wing R.A."/>
            <person name="Wolfner M.F."/>
            <person name="Wong A."/>
            <person name="Wong G.K."/>
            <person name="Wu C.I."/>
            <person name="Wu G."/>
            <person name="Yamamoto D."/>
            <person name="Yang H.P."/>
            <person name="Yang S.P."/>
            <person name="Yorke J.A."/>
            <person name="Yoshida K."/>
            <person name="Zdobnov E."/>
            <person name="Zhang P."/>
            <person name="Zhang Y."/>
            <person name="Zimin A.V."/>
            <person name="Baldwin J."/>
            <person name="Abdouelleil A."/>
            <person name="Abdulkadir J."/>
            <person name="Abebe A."/>
            <person name="Abera B."/>
            <person name="Abreu J."/>
            <person name="Acer S.C."/>
            <person name="Aftuck L."/>
            <person name="Alexander A."/>
            <person name="An P."/>
            <person name="Anderson E."/>
            <person name="Anderson S."/>
            <person name="Arachi H."/>
            <person name="Azer M."/>
            <person name="Bachantsang P."/>
            <person name="Barry A."/>
            <person name="Bayul T."/>
            <person name="Berlin A."/>
            <person name="Bessette D."/>
            <person name="Bloom T."/>
            <person name="Blye J."/>
            <person name="Boguslavskiy L."/>
            <person name="Bonnet C."/>
            <person name="Boukhgalter B."/>
            <person name="Bourzgui I."/>
            <person name="Brown A."/>
            <person name="Cahill P."/>
            <person name="Channer S."/>
            <person name="Cheshatsang Y."/>
            <person name="Chuda L."/>
            <person name="Citroen M."/>
            <person name="Collymore A."/>
            <person name="Cooke P."/>
            <person name="Costello M."/>
            <person name="D'Aco K."/>
            <person name="Daza R."/>
            <person name="De Haan G."/>
            <person name="DeGray S."/>
            <person name="DeMaso C."/>
            <person name="Dhargay N."/>
            <person name="Dooley K."/>
            <person name="Dooley E."/>
            <person name="Doricent M."/>
            <person name="Dorje P."/>
            <person name="Dorjee K."/>
            <person name="Dupes A."/>
            <person name="Elong R."/>
            <person name="Falk J."/>
            <person name="Farina A."/>
            <person name="Faro S."/>
            <person name="Ferguson D."/>
            <person name="Fisher S."/>
            <person name="Foley C.D."/>
            <person name="Franke A."/>
            <person name="Friedrich D."/>
            <person name="Gadbois L."/>
            <person name="Gearin G."/>
            <person name="Gearin C.R."/>
            <person name="Giannoukos G."/>
            <person name="Goode T."/>
            <person name="Graham J."/>
            <person name="Grandbois E."/>
            <person name="Grewal S."/>
            <person name="Gyaltsen K."/>
            <person name="Hafez N."/>
            <person name="Hagos B."/>
            <person name="Hall J."/>
            <person name="Henson C."/>
            <person name="Hollinger A."/>
            <person name="Honan T."/>
            <person name="Huard M.D."/>
            <person name="Hughes L."/>
            <person name="Hurhula B."/>
            <person name="Husby M.E."/>
            <person name="Kamat A."/>
            <person name="Kanga B."/>
            <person name="Kashin S."/>
            <person name="Khazanovich D."/>
            <person name="Kisner P."/>
            <person name="Lance K."/>
            <person name="Lara M."/>
            <person name="Lee W."/>
            <person name="Lennon N."/>
            <person name="Letendre F."/>
            <person name="LeVine R."/>
            <person name="Lipovsky A."/>
            <person name="Liu X."/>
            <person name="Liu J."/>
            <person name="Liu S."/>
            <person name="Lokyitsang T."/>
            <person name="Lokyitsang Y."/>
            <person name="Lubonja R."/>
            <person name="Lui A."/>
            <person name="MacDonald P."/>
            <person name="Magnisalis V."/>
            <person name="Maru K."/>
            <person name="Matthews C."/>
            <person name="McCusker W."/>
            <person name="McDonough S."/>
            <person name="Mehta T."/>
            <person name="Meldrim J."/>
            <person name="Meneus L."/>
            <person name="Mihai O."/>
            <person name="Mihalev A."/>
            <person name="Mihova T."/>
            <person name="Mittelman R."/>
            <person name="Mlenga V."/>
            <person name="Montmayeur A."/>
            <person name="Mulrain L."/>
            <person name="Navidi A."/>
            <person name="Naylor J."/>
            <person name="Negash T."/>
            <person name="Nguyen T."/>
            <person name="Nguyen N."/>
            <person name="Nicol R."/>
            <person name="Norbu C."/>
            <person name="Norbu N."/>
            <person name="Novod N."/>
            <person name="O'Neill B."/>
            <person name="Osman S."/>
            <person name="Markiewicz E."/>
            <person name="Oyono O.L."/>
            <person name="Patti C."/>
            <person name="Phunkhang P."/>
            <person name="Pierre F."/>
            <person name="Priest M."/>
            <person name="Raghuraman S."/>
            <person name="Rege F."/>
            <person name="Reyes R."/>
            <person name="Rise C."/>
            <person name="Rogov P."/>
            <person name="Ross K."/>
            <person name="Ryan E."/>
            <person name="Settipalli S."/>
            <person name="Shea T."/>
            <person name="Sherpa N."/>
            <person name="Shi L."/>
            <person name="Shih D."/>
            <person name="Sparrow T."/>
            <person name="Spaulding J."/>
            <person name="Stalker J."/>
            <person name="Stange-Thomann N."/>
            <person name="Stavropoulos S."/>
            <person name="Stone C."/>
            <person name="Strader C."/>
            <person name="Tesfaye S."/>
            <person name="Thomson T."/>
            <person name="Thoulutsang Y."/>
            <person name="Thoulutsang D."/>
            <person name="Topham K."/>
            <person name="Topping I."/>
            <person name="Tsamla T."/>
            <person name="Vassiliev H."/>
            <person name="Vo A."/>
            <person name="Wangchuk T."/>
            <person name="Wangdi T."/>
            <person name="Weiand M."/>
            <person name="Wilkinson J."/>
            <person name="Wilson A."/>
            <person name="Yadav S."/>
            <person name="Young G."/>
            <person name="Yu Q."/>
            <person name="Zembek L."/>
            <person name="Zhong D."/>
            <person name="Zimmer A."/>
            <person name="Zwirko Z."/>
            <person name="Jaffe D.B."/>
            <person name="Alvarez P."/>
            <person name="Brockman W."/>
            <person name="Butler J."/>
            <person name="Chin C."/>
            <person name="Gnerre S."/>
            <person name="Grabherr M."/>
            <person name="Kleber M."/>
            <person name="Mauceli E."/>
            <person name="MacCallum I."/>
        </authorList>
    </citation>
    <scope>NUCLEOTIDE SEQUENCE [LARGE SCALE GENOMIC DNA]</scope>
    <source>
        <strain evidence="12">Tucson 14024-0371.13</strain>
    </source>
</reference>
<protein>
    <recommendedName>
        <fullName evidence="8">trypsin</fullName>
        <ecNumber evidence="8">3.4.21.4</ecNumber>
    </recommendedName>
</protein>
<dbReference type="GO" id="GO:0004252">
    <property type="term" value="F:serine-type endopeptidase activity"/>
    <property type="evidence" value="ECO:0007669"/>
    <property type="project" value="UniProtKB-EC"/>
</dbReference>
<comment type="catalytic activity">
    <reaction evidence="7">
        <text>Preferential cleavage: Arg-|-Xaa, Lys-|-Xaa.</text>
        <dbReference type="EC" id="3.4.21.4"/>
    </reaction>
</comment>
<dbReference type="Proteomes" id="UP000007801">
    <property type="component" value="Unassembled WGS sequence"/>
</dbReference>
<dbReference type="Gene3D" id="2.40.10.10">
    <property type="entry name" value="Trypsin-like serine proteases"/>
    <property type="match status" value="1"/>
</dbReference>
<keyword evidence="2" id="KW-0645">Protease</keyword>
<dbReference type="PANTHER" id="PTHR24276">
    <property type="entry name" value="POLYSERASE-RELATED"/>
    <property type="match status" value="1"/>
</dbReference>
<evidence type="ECO:0000259" key="10">
    <source>
        <dbReference type="PROSITE" id="PS50240"/>
    </source>
</evidence>
<dbReference type="PROSITE" id="PS50240">
    <property type="entry name" value="TRYPSIN_DOM"/>
    <property type="match status" value="1"/>
</dbReference>
<keyword evidence="6" id="KW-1015">Disulfide bond</keyword>
<dbReference type="InterPro" id="IPR009003">
    <property type="entry name" value="Peptidase_S1_PA"/>
</dbReference>
<evidence type="ECO:0000256" key="1">
    <source>
        <dbReference type="ARBA" id="ARBA00004239"/>
    </source>
</evidence>
<evidence type="ECO:0000256" key="2">
    <source>
        <dbReference type="ARBA" id="ARBA00022670"/>
    </source>
</evidence>
<keyword evidence="3 9" id="KW-0732">Signal</keyword>
<evidence type="ECO:0000256" key="5">
    <source>
        <dbReference type="ARBA" id="ARBA00022825"/>
    </source>
</evidence>
<comment type="subcellular location">
    <subcellularLocation>
        <location evidence="1">Secreted</location>
        <location evidence="1">Extracellular space</location>
    </subcellularLocation>
</comment>
<evidence type="ECO:0000256" key="8">
    <source>
        <dbReference type="ARBA" id="ARBA00038868"/>
    </source>
</evidence>
<keyword evidence="12" id="KW-1185">Reference proteome</keyword>
<dbReference type="EC" id="3.4.21.4" evidence="8"/>
<evidence type="ECO:0000256" key="7">
    <source>
        <dbReference type="ARBA" id="ARBA00036320"/>
    </source>
</evidence>
<dbReference type="InterPro" id="IPR050430">
    <property type="entry name" value="Peptidase_S1"/>
</dbReference>
<proteinExistence type="predicted"/>
<dbReference type="GO" id="GO:0006508">
    <property type="term" value="P:proteolysis"/>
    <property type="evidence" value="ECO:0007669"/>
    <property type="project" value="UniProtKB-KW"/>
</dbReference>
<dbReference type="OrthoDB" id="7850452at2759"/>
<organism evidence="11 12">
    <name type="scientific">Drosophila ananassae</name>
    <name type="common">Fruit fly</name>
    <dbReference type="NCBI Taxonomy" id="7217"/>
    <lineage>
        <taxon>Eukaryota</taxon>
        <taxon>Metazoa</taxon>
        <taxon>Ecdysozoa</taxon>
        <taxon>Arthropoda</taxon>
        <taxon>Hexapoda</taxon>
        <taxon>Insecta</taxon>
        <taxon>Pterygota</taxon>
        <taxon>Neoptera</taxon>
        <taxon>Endopterygota</taxon>
        <taxon>Diptera</taxon>
        <taxon>Brachycera</taxon>
        <taxon>Muscomorpha</taxon>
        <taxon>Ephydroidea</taxon>
        <taxon>Drosophilidae</taxon>
        <taxon>Drosophila</taxon>
        <taxon>Sophophora</taxon>
    </lineage>
</organism>
<dbReference type="InterPro" id="IPR043504">
    <property type="entry name" value="Peptidase_S1_PA_chymotrypsin"/>
</dbReference>
<dbReference type="GeneID" id="26514301"/>
<dbReference type="GO" id="GO:0005576">
    <property type="term" value="C:extracellular region"/>
    <property type="evidence" value="ECO:0007669"/>
    <property type="project" value="UniProtKB-SubCell"/>
</dbReference>
<dbReference type="SMART" id="SM00020">
    <property type="entry name" value="Tryp_SPc"/>
    <property type="match status" value="1"/>
</dbReference>
<feature type="domain" description="Peptidase S1" evidence="10">
    <location>
        <begin position="18"/>
        <end position="268"/>
    </location>
</feature>
<dbReference type="PANTHER" id="PTHR24276:SF91">
    <property type="entry name" value="AT26814P-RELATED"/>
    <property type="match status" value="1"/>
</dbReference>
<evidence type="ECO:0000256" key="4">
    <source>
        <dbReference type="ARBA" id="ARBA00022801"/>
    </source>
</evidence>
<dbReference type="SUPFAM" id="SSF50494">
    <property type="entry name" value="Trypsin-like serine proteases"/>
    <property type="match status" value="1"/>
</dbReference>
<feature type="chain" id="PRO_5006154296" description="trypsin" evidence="9">
    <location>
        <begin position="21"/>
        <end position="295"/>
    </location>
</feature>
<gene>
    <name evidence="11" type="primary">Dana\GF26892</name>
    <name evidence="11" type="ORF">GF26892</name>
</gene>
<dbReference type="EMBL" id="CH902617">
    <property type="protein sequence ID" value="KPU80851.1"/>
    <property type="molecule type" value="Genomic_DNA"/>
</dbReference>
<keyword evidence="5" id="KW-0720">Serine protease</keyword>
<evidence type="ECO:0000256" key="3">
    <source>
        <dbReference type="ARBA" id="ARBA00022729"/>
    </source>
</evidence>
<sequence length="295" mass="33313">MVYIFLLLMVIATFWPLPTGGRVYQNNIRLRTQKFRRSWNGPEQNTGQNYGGWLMRIVNVDGSSICGAAYYSPLLLITSANCIHPYRYSLEGTSVEPTAFLSNCENIFGLIDTVYTPEEFKYLGQYMDIAVIRLKRPIQGKLTEFIRLCSTPIKTGMKMTAYAWGFDSLNIVVQTSDARNGSVTVEDPKECNKKYRNLYKVSKTSFCVTHPKKPTDCRYDGGAPLTYGTELCGVVSHGPLCSDTSQPGIYTDINLVAKFIKDVEKKIASGKLVRSLLFQQKFQKYSLRKSSCEEL</sequence>
<keyword evidence="4" id="KW-0378">Hydrolase</keyword>
<dbReference type="InterPro" id="IPR001254">
    <property type="entry name" value="Trypsin_dom"/>
</dbReference>